<evidence type="ECO:0000313" key="3">
    <source>
        <dbReference type="Proteomes" id="UP000012081"/>
    </source>
</evidence>
<feature type="transmembrane region" description="Helical" evidence="1">
    <location>
        <begin position="14"/>
        <end position="36"/>
    </location>
</feature>
<feature type="transmembrane region" description="Helical" evidence="1">
    <location>
        <begin position="43"/>
        <end position="64"/>
    </location>
</feature>
<keyword evidence="3" id="KW-1185">Reference proteome</keyword>
<keyword evidence="1" id="KW-0472">Membrane</keyword>
<keyword evidence="1" id="KW-0812">Transmembrane</keyword>
<organism evidence="2 3">
    <name type="scientific">Brevibacillus borstelensis AK1</name>
    <dbReference type="NCBI Taxonomy" id="1300222"/>
    <lineage>
        <taxon>Bacteria</taxon>
        <taxon>Bacillati</taxon>
        <taxon>Bacillota</taxon>
        <taxon>Bacilli</taxon>
        <taxon>Bacillales</taxon>
        <taxon>Paenibacillaceae</taxon>
        <taxon>Brevibacillus</taxon>
    </lineage>
</organism>
<proteinExistence type="predicted"/>
<gene>
    <name evidence="2" type="ORF">I532_08052</name>
</gene>
<accession>M8E098</accession>
<dbReference type="AlphaFoldDB" id="M8E098"/>
<evidence type="ECO:0000313" key="2">
    <source>
        <dbReference type="EMBL" id="EMT52716.1"/>
    </source>
</evidence>
<comment type="caution">
    <text evidence="2">The sequence shown here is derived from an EMBL/GenBank/DDBJ whole genome shotgun (WGS) entry which is preliminary data.</text>
</comment>
<dbReference type="EMBL" id="APBN01000003">
    <property type="protein sequence ID" value="EMT52716.1"/>
    <property type="molecule type" value="Genomic_DNA"/>
</dbReference>
<sequence>MFRHGENIIIIENIWFILVPLLLGIIGLSCLLVGIVRKDKISLLVSTVCFLCLFLFATACHFLIPPITG</sequence>
<reference evidence="2 3" key="1">
    <citation type="submission" date="2013-03" db="EMBL/GenBank/DDBJ databases">
        <title>Assembly of a new bacterial strain Brevibacillus borstelensis AK1.</title>
        <authorList>
            <person name="Rajan I."/>
            <person name="PoliReddy D."/>
            <person name="Sugumar T."/>
            <person name="Rathinam K."/>
            <person name="Alqarawi S."/>
            <person name="Khalil A.B."/>
            <person name="Sivakumar N."/>
        </authorList>
    </citation>
    <scope>NUCLEOTIDE SEQUENCE [LARGE SCALE GENOMIC DNA]</scope>
    <source>
        <strain evidence="2 3">AK1</strain>
    </source>
</reference>
<protein>
    <submittedName>
        <fullName evidence="2">Uncharacterized protein</fullName>
    </submittedName>
</protein>
<name>M8E098_9BACL</name>
<dbReference type="Proteomes" id="UP000012081">
    <property type="component" value="Unassembled WGS sequence"/>
</dbReference>
<evidence type="ECO:0000256" key="1">
    <source>
        <dbReference type="SAM" id="Phobius"/>
    </source>
</evidence>
<keyword evidence="1" id="KW-1133">Transmembrane helix</keyword>
<dbReference type="PROSITE" id="PS51257">
    <property type="entry name" value="PROKAR_LIPOPROTEIN"/>
    <property type="match status" value="1"/>
</dbReference>